<dbReference type="EMBL" id="CP033972">
    <property type="protein sequence ID" value="AZG47687.1"/>
    <property type="molecule type" value="Genomic_DNA"/>
</dbReference>
<dbReference type="Proteomes" id="UP000271469">
    <property type="component" value="Chromosome"/>
</dbReference>
<accession>A0A3G8JRG3</accession>
<dbReference type="Gene3D" id="3.40.50.10540">
    <property type="entry name" value="Crotonobetainyl-coa:carnitine coa-transferase, domain 1"/>
    <property type="match status" value="1"/>
</dbReference>
<dbReference type="SUPFAM" id="SSF89796">
    <property type="entry name" value="CoA-transferase family III (CaiB/BaiF)"/>
    <property type="match status" value="1"/>
</dbReference>
<dbReference type="AlphaFoldDB" id="A0A3G8JRG3"/>
<dbReference type="PANTHER" id="PTHR48228">
    <property type="entry name" value="SUCCINYL-COA--D-CITRAMALATE COA-TRANSFERASE"/>
    <property type="match status" value="1"/>
</dbReference>
<dbReference type="Pfam" id="PF02515">
    <property type="entry name" value="CoA_transf_3"/>
    <property type="match status" value="1"/>
</dbReference>
<dbReference type="EC" id="2.8.3.22" evidence="1"/>
<organism evidence="1 2">
    <name type="scientific">Gordonia insulae</name>
    <dbReference type="NCBI Taxonomy" id="2420509"/>
    <lineage>
        <taxon>Bacteria</taxon>
        <taxon>Bacillati</taxon>
        <taxon>Actinomycetota</taxon>
        <taxon>Actinomycetes</taxon>
        <taxon>Mycobacteriales</taxon>
        <taxon>Gordoniaceae</taxon>
        <taxon>Gordonia</taxon>
    </lineage>
</organism>
<proteinExistence type="predicted"/>
<dbReference type="OrthoDB" id="3564496at2"/>
<keyword evidence="2" id="KW-1185">Reference proteome</keyword>
<name>A0A3G8JRG3_9ACTN</name>
<dbReference type="RefSeq" id="WP_124710005.1">
    <property type="nucleotide sequence ID" value="NZ_CP033972.1"/>
</dbReference>
<keyword evidence="1" id="KW-0808">Transferase</keyword>
<protein>
    <submittedName>
        <fullName evidence="1">Succinyl-CoA--L-malate CoA-transferase alpha subunit</fullName>
        <ecNumber evidence="1">2.8.3.22</ecNumber>
    </submittedName>
</protein>
<dbReference type="InterPro" id="IPR044855">
    <property type="entry name" value="CoA-Trfase_III_dom3_sf"/>
</dbReference>
<dbReference type="InterPro" id="IPR003673">
    <property type="entry name" value="CoA-Trfase_fam_III"/>
</dbReference>
<dbReference type="PANTHER" id="PTHR48228:SF5">
    <property type="entry name" value="ALPHA-METHYLACYL-COA RACEMASE"/>
    <property type="match status" value="1"/>
</dbReference>
<dbReference type="InterPro" id="IPR023606">
    <property type="entry name" value="CoA-Trfase_III_dom_1_sf"/>
</dbReference>
<evidence type="ECO:0000313" key="2">
    <source>
        <dbReference type="Proteomes" id="UP000271469"/>
    </source>
</evidence>
<evidence type="ECO:0000313" key="1">
    <source>
        <dbReference type="EMBL" id="AZG47687.1"/>
    </source>
</evidence>
<dbReference type="InterPro" id="IPR050509">
    <property type="entry name" value="CoA-transferase_III"/>
</dbReference>
<sequence length="416" mass="44377">MSGYSLLTGMRILEVAQLAPASLGGHLADLGAEVIKIESGPLGDPVRVGGSRAVGSPDGPAFMHLRWNRGKKSVALDLRSREGKQAFLDLARTCDAVIEGMRGGYLDWLEVGYEQLREVNPAIVLCTVSGMGGDGPYRTLGTGGPVFDAYAGLRDVDTPDEPPSTGMAGSTTPPIAMYALGAYGAMGLLAAVHRAGVTGVGCHVEVAGIDVAAAWMPDMVDAELNKDRSVARPTWLADGRLPDWPRLEAYRTSDGEAVLFGSHVEKFWHNFLRAVDREDLIDVDLVTVDEGAPARADMVWRALTEIFAQRTRAEWLELFVEHGIAGGPVNSVDDMLADPHFRSRANTYRVDYDGVGEMEFVVSPVRVAGQQFAPDLPPGVGDDSEDVLRDVAGYSAEQAAAAVDPRSRARAGSSTG</sequence>
<dbReference type="KEGG" id="gom:D7316_04299"/>
<reference evidence="1 2" key="1">
    <citation type="submission" date="2018-11" db="EMBL/GenBank/DDBJ databases">
        <title>Gordonia insulae sp. nov., isolated from an island soil.</title>
        <authorList>
            <person name="Kim Y.S."/>
            <person name="Kim S.B."/>
        </authorList>
    </citation>
    <scope>NUCLEOTIDE SEQUENCE [LARGE SCALE GENOMIC DNA]</scope>
    <source>
        <strain evidence="1 2">MMS17-SY073</strain>
    </source>
</reference>
<gene>
    <name evidence="1" type="primary">smtA_2</name>
    <name evidence="1" type="ORF">D7316_04299</name>
</gene>
<dbReference type="Gene3D" id="3.30.1540.10">
    <property type="entry name" value="formyl-coa transferase, domain 3"/>
    <property type="match status" value="1"/>
</dbReference>
<dbReference type="GO" id="GO:0016740">
    <property type="term" value="F:transferase activity"/>
    <property type="evidence" value="ECO:0007669"/>
    <property type="project" value="UniProtKB-KW"/>
</dbReference>